<protein>
    <submittedName>
        <fullName evidence="1">Uncharacterized protein</fullName>
    </submittedName>
</protein>
<gene>
    <name evidence="1" type="ORF">Tci_667970</name>
</gene>
<name>A0A699KI66_TANCI</name>
<comment type="caution">
    <text evidence="1">The sequence shown here is derived from an EMBL/GenBank/DDBJ whole genome shotgun (WGS) entry which is preliminary data.</text>
</comment>
<dbReference type="AlphaFoldDB" id="A0A699KI66"/>
<evidence type="ECO:0000313" key="1">
    <source>
        <dbReference type="EMBL" id="GFA95998.1"/>
    </source>
</evidence>
<reference evidence="1" key="1">
    <citation type="journal article" date="2019" name="Sci. Rep.">
        <title>Draft genome of Tanacetum cinerariifolium, the natural source of mosquito coil.</title>
        <authorList>
            <person name="Yamashiro T."/>
            <person name="Shiraishi A."/>
            <person name="Satake H."/>
            <person name="Nakayama K."/>
        </authorList>
    </citation>
    <scope>NUCLEOTIDE SEQUENCE</scope>
</reference>
<proteinExistence type="predicted"/>
<dbReference type="EMBL" id="BKCJ010522415">
    <property type="protein sequence ID" value="GFA95998.1"/>
    <property type="molecule type" value="Genomic_DNA"/>
</dbReference>
<accession>A0A699KI66</accession>
<feature type="non-terminal residue" evidence="1">
    <location>
        <position position="81"/>
    </location>
</feature>
<organism evidence="1">
    <name type="scientific">Tanacetum cinerariifolium</name>
    <name type="common">Dalmatian daisy</name>
    <name type="synonym">Chrysanthemum cinerariifolium</name>
    <dbReference type="NCBI Taxonomy" id="118510"/>
    <lineage>
        <taxon>Eukaryota</taxon>
        <taxon>Viridiplantae</taxon>
        <taxon>Streptophyta</taxon>
        <taxon>Embryophyta</taxon>
        <taxon>Tracheophyta</taxon>
        <taxon>Spermatophyta</taxon>
        <taxon>Magnoliopsida</taxon>
        <taxon>eudicotyledons</taxon>
        <taxon>Gunneridae</taxon>
        <taxon>Pentapetalae</taxon>
        <taxon>asterids</taxon>
        <taxon>campanulids</taxon>
        <taxon>Asterales</taxon>
        <taxon>Asteraceae</taxon>
        <taxon>Asteroideae</taxon>
        <taxon>Anthemideae</taxon>
        <taxon>Anthemidinae</taxon>
        <taxon>Tanacetum</taxon>
    </lineage>
</organism>
<sequence>MLIQKRTHRVGHYPVIIIVMSMKLYNNRLYLSSTSSTMIIDDEKIPILQQMKIDDSGVELTKENLHADNAAPKPRNLENFL</sequence>